<dbReference type="Pfam" id="PF16355">
    <property type="entry name" value="DUF4982"/>
    <property type="match status" value="1"/>
</dbReference>
<dbReference type="InterPro" id="IPR006101">
    <property type="entry name" value="Glyco_hydro_2"/>
</dbReference>
<dbReference type="AlphaFoldDB" id="A0A395UT72"/>
<dbReference type="Pfam" id="PF00703">
    <property type="entry name" value="Glyco_hydro_2"/>
    <property type="match status" value="1"/>
</dbReference>
<dbReference type="Gene3D" id="3.20.20.80">
    <property type="entry name" value="Glycosidases"/>
    <property type="match status" value="1"/>
</dbReference>
<dbReference type="InterPro" id="IPR017853">
    <property type="entry name" value="GH"/>
</dbReference>
<evidence type="ECO:0000256" key="4">
    <source>
        <dbReference type="SAM" id="SignalP"/>
    </source>
</evidence>
<accession>A0A395UT72</accession>
<dbReference type="Gene3D" id="2.60.40.10">
    <property type="entry name" value="Immunoglobulins"/>
    <property type="match status" value="3"/>
</dbReference>
<feature type="domain" description="Glycosyl hydrolases family 2 sugar binding" evidence="7">
    <location>
        <begin position="93"/>
        <end position="184"/>
    </location>
</feature>
<evidence type="ECO:0000259" key="7">
    <source>
        <dbReference type="Pfam" id="PF02837"/>
    </source>
</evidence>
<feature type="domain" description="DUF4982" evidence="8">
    <location>
        <begin position="674"/>
        <end position="731"/>
    </location>
</feature>
<evidence type="ECO:0000313" key="10">
    <source>
        <dbReference type="EMBL" id="RGR43704.1"/>
    </source>
</evidence>
<dbReference type="Gene3D" id="2.60.120.260">
    <property type="entry name" value="Galactose-binding domain-like"/>
    <property type="match status" value="1"/>
</dbReference>
<feature type="domain" description="Glycoside hydrolase family 2 immunoglobulin-like beta-sandwich" evidence="5">
    <location>
        <begin position="195"/>
        <end position="300"/>
    </location>
</feature>
<dbReference type="Pfam" id="PF02837">
    <property type="entry name" value="Glyco_hydro_2_N"/>
    <property type="match status" value="1"/>
</dbReference>
<dbReference type="EMBL" id="QRUD01000001">
    <property type="protein sequence ID" value="RGR43704.1"/>
    <property type="molecule type" value="Genomic_DNA"/>
</dbReference>
<dbReference type="InterPro" id="IPR006103">
    <property type="entry name" value="Glyco_hydro_2_cat"/>
</dbReference>
<evidence type="ECO:0000259" key="9">
    <source>
        <dbReference type="Pfam" id="PF18565"/>
    </source>
</evidence>
<dbReference type="InterPro" id="IPR008964">
    <property type="entry name" value="Invasin/intimin_cell_adhesion"/>
</dbReference>
<dbReference type="InterPro" id="IPR006104">
    <property type="entry name" value="Glyco_hydro_2_N"/>
</dbReference>
<feature type="domain" description="Glycoside hydrolase family 2" evidence="9">
    <location>
        <begin position="747"/>
        <end position="847"/>
    </location>
</feature>
<dbReference type="PANTHER" id="PTHR42732:SF1">
    <property type="entry name" value="BETA-MANNOSIDASE"/>
    <property type="match status" value="1"/>
</dbReference>
<dbReference type="SUPFAM" id="SSF51445">
    <property type="entry name" value="(Trans)glycosidases"/>
    <property type="match status" value="1"/>
</dbReference>
<dbReference type="SUPFAM" id="SSF49303">
    <property type="entry name" value="beta-Galactosidase/glucuronidase domain"/>
    <property type="match status" value="1"/>
</dbReference>
<organism evidence="10 11">
    <name type="scientific">Phocaeicola vulgatus</name>
    <name type="common">Bacteroides vulgatus</name>
    <dbReference type="NCBI Taxonomy" id="821"/>
    <lineage>
        <taxon>Bacteria</taxon>
        <taxon>Pseudomonadati</taxon>
        <taxon>Bacteroidota</taxon>
        <taxon>Bacteroidia</taxon>
        <taxon>Bacteroidales</taxon>
        <taxon>Bacteroidaceae</taxon>
        <taxon>Phocaeicola</taxon>
    </lineage>
</organism>
<comment type="similarity">
    <text evidence="1">Belongs to the glycosyl hydrolase 2 family.</text>
</comment>
<dbReference type="PANTHER" id="PTHR42732">
    <property type="entry name" value="BETA-GALACTOSIDASE"/>
    <property type="match status" value="1"/>
</dbReference>
<dbReference type="Pfam" id="PF18565">
    <property type="entry name" value="Glyco_hydro2_C5"/>
    <property type="match status" value="1"/>
</dbReference>
<sequence length="851" mass="97699">MTSKKHVKPKIMRNKNLLALIILLSTLKVSASDSNVDFNKDWKFVLKDSAHYSYTSYVPGDEWKKVNLPHDWSVGLPYDSISGEGCVAFLQGGIGWYSKSFPTTISANQKCYIVFDGVYNNSEYWINGKKLGYHLSGYAPFYFDVTDYLNPNEDNRMTVRVDHSHYADSRWYTGSGIYRDVKMIVTDRLHIPVWGTFVTTPVVTDKYAKVNNQITVRNSYSEPRTAVVEIVYKDNKGNIAAFEVFSIKLNAGEEKIIDIVSEIKQPDLWSVEIPVLYTAETRIKNGDEVISENTVRFGIRTFHFDADKGFFLNGKNMKIKGVCLHHDAGIVGTAMIRDVWYRRLKTLKEGGCNAIRLSHNPGADEFLSLCDEIGLLVQEEFFDEWDYPKDKRLNMKETVEDYPTHGYCEHFQEWAERDLKNVMRRSRNHACIFQWSIGNEIEWTYTGCREATGFFGADSNGNYFWNQPPYSKEKIREMWKIQPKQAYDIGRTAQKLAAWTRQMDTTRVVTANCILPSISFETGYIDALDVAGFSYRRVMYDYAKKNYPDKPIMGTENLGQWHEWKAVIERDFVPGMFIWTGVDYLGESGSRLSRWPQKSIGCGLLDMCGYVKPSYDMMKSLWTDKPFIAIYSQTPDKSSYLQVKDGFTDKKGHEWDRRLWVWDDVNSHWNYQKGDSVIVEIYSNCDEVELFVNGKSMGKKYIDDFEDHIYKWAVQYKPGTITAKGKNKLGNTTTAIRTSGKEHSILLAVDKQSIAANGKDVLHVTAQLTDKKGNPVKTTEQMLKFNIDGEYRLLGIDNGNVKNVSPYQSKEIMTYQGRCMLMLQSTEKTSVLNISAETSELQSNKLTINIK</sequence>
<name>A0A395UT72_PHOVU</name>
<dbReference type="InterPro" id="IPR032311">
    <property type="entry name" value="DUF4982"/>
</dbReference>
<keyword evidence="2" id="KW-0378">Hydrolase</keyword>
<evidence type="ECO:0000256" key="3">
    <source>
        <dbReference type="ARBA" id="ARBA00023295"/>
    </source>
</evidence>
<dbReference type="Pfam" id="PF02836">
    <property type="entry name" value="Glyco_hydro_2_C"/>
    <property type="match status" value="1"/>
</dbReference>
<feature type="chain" id="PRO_5017485742" evidence="4">
    <location>
        <begin position="32"/>
        <end position="851"/>
    </location>
</feature>
<dbReference type="GO" id="GO:0005975">
    <property type="term" value="P:carbohydrate metabolic process"/>
    <property type="evidence" value="ECO:0007669"/>
    <property type="project" value="InterPro"/>
</dbReference>
<reference evidence="10 11" key="1">
    <citation type="submission" date="2018-08" db="EMBL/GenBank/DDBJ databases">
        <title>A genome reference for cultivated species of the human gut microbiota.</title>
        <authorList>
            <person name="Zou Y."/>
            <person name="Xue W."/>
            <person name="Luo G."/>
        </authorList>
    </citation>
    <scope>NUCLEOTIDE SEQUENCE [LARGE SCALE GENOMIC DNA]</scope>
    <source>
        <strain evidence="10 11">AF25-30LB</strain>
    </source>
</reference>
<evidence type="ECO:0000256" key="2">
    <source>
        <dbReference type="ARBA" id="ARBA00022801"/>
    </source>
</evidence>
<gene>
    <name evidence="10" type="ORF">DWY53_00235</name>
</gene>
<evidence type="ECO:0000256" key="1">
    <source>
        <dbReference type="ARBA" id="ARBA00007401"/>
    </source>
</evidence>
<evidence type="ECO:0000313" key="11">
    <source>
        <dbReference type="Proteomes" id="UP000266497"/>
    </source>
</evidence>
<protein>
    <submittedName>
        <fullName evidence="10">DUF4982 domain-containing protein</fullName>
    </submittedName>
</protein>
<comment type="caution">
    <text evidence="10">The sequence shown here is derived from an EMBL/GenBank/DDBJ whole genome shotgun (WGS) entry which is preliminary data.</text>
</comment>
<proteinExistence type="inferred from homology"/>
<evidence type="ECO:0000259" key="6">
    <source>
        <dbReference type="Pfam" id="PF02836"/>
    </source>
</evidence>
<dbReference type="InterPro" id="IPR040605">
    <property type="entry name" value="Glyco_hydro2_dom5"/>
</dbReference>
<dbReference type="SUPFAM" id="SSF49785">
    <property type="entry name" value="Galactose-binding domain-like"/>
    <property type="match status" value="1"/>
</dbReference>
<feature type="signal peptide" evidence="4">
    <location>
        <begin position="1"/>
        <end position="31"/>
    </location>
</feature>
<evidence type="ECO:0000259" key="5">
    <source>
        <dbReference type="Pfam" id="PF00703"/>
    </source>
</evidence>
<dbReference type="InterPro" id="IPR008979">
    <property type="entry name" value="Galactose-bd-like_sf"/>
</dbReference>
<dbReference type="InterPro" id="IPR013783">
    <property type="entry name" value="Ig-like_fold"/>
</dbReference>
<dbReference type="InterPro" id="IPR036156">
    <property type="entry name" value="Beta-gal/glucu_dom_sf"/>
</dbReference>
<dbReference type="Proteomes" id="UP000266497">
    <property type="component" value="Unassembled WGS sequence"/>
</dbReference>
<feature type="domain" description="Glycoside hydrolase family 2 catalytic" evidence="6">
    <location>
        <begin position="307"/>
        <end position="441"/>
    </location>
</feature>
<dbReference type="SUPFAM" id="SSF49373">
    <property type="entry name" value="Invasin/intimin cell-adhesion fragments"/>
    <property type="match status" value="1"/>
</dbReference>
<dbReference type="InterPro" id="IPR006102">
    <property type="entry name" value="Ig-like_GH2"/>
</dbReference>
<dbReference type="GO" id="GO:0004553">
    <property type="term" value="F:hydrolase activity, hydrolyzing O-glycosyl compounds"/>
    <property type="evidence" value="ECO:0007669"/>
    <property type="project" value="InterPro"/>
</dbReference>
<keyword evidence="4" id="KW-0732">Signal</keyword>
<evidence type="ECO:0000259" key="8">
    <source>
        <dbReference type="Pfam" id="PF16355"/>
    </source>
</evidence>
<dbReference type="PRINTS" id="PR00132">
    <property type="entry name" value="GLHYDRLASE2"/>
</dbReference>
<dbReference type="InterPro" id="IPR051913">
    <property type="entry name" value="GH2_Domain-Containing"/>
</dbReference>
<keyword evidence="3" id="KW-0326">Glycosidase</keyword>